<dbReference type="AlphaFoldDB" id="A0A820RPS2"/>
<accession>A0A820RPS2</accession>
<protein>
    <submittedName>
        <fullName evidence="1">Uncharacterized protein</fullName>
    </submittedName>
</protein>
<feature type="non-terminal residue" evidence="1">
    <location>
        <position position="1"/>
    </location>
</feature>
<name>A0A820RPS2_9BILA</name>
<evidence type="ECO:0000313" key="2">
    <source>
        <dbReference type="Proteomes" id="UP000663844"/>
    </source>
</evidence>
<proteinExistence type="predicted"/>
<dbReference type="EMBL" id="CAJOAZ010031627">
    <property type="protein sequence ID" value="CAF4441354.1"/>
    <property type="molecule type" value="Genomic_DNA"/>
</dbReference>
<comment type="caution">
    <text evidence="1">The sequence shown here is derived from an EMBL/GenBank/DDBJ whole genome shotgun (WGS) entry which is preliminary data.</text>
</comment>
<sequence>NELQLNLNYLDQLFKCIFYEDRGEKLLMEKNIQTFATYCFQGFIQIFIETKLKLVIDIETPVILLQMENDDDIEKNNNIEQFNITLNYLKEFFEILNTYLLSRTMNIQTTKEK</sequence>
<dbReference type="Proteomes" id="UP000663844">
    <property type="component" value="Unassembled WGS sequence"/>
</dbReference>
<organism evidence="1 2">
    <name type="scientific">Adineta steineri</name>
    <dbReference type="NCBI Taxonomy" id="433720"/>
    <lineage>
        <taxon>Eukaryota</taxon>
        <taxon>Metazoa</taxon>
        <taxon>Spiralia</taxon>
        <taxon>Gnathifera</taxon>
        <taxon>Rotifera</taxon>
        <taxon>Eurotatoria</taxon>
        <taxon>Bdelloidea</taxon>
        <taxon>Adinetida</taxon>
        <taxon>Adinetidae</taxon>
        <taxon>Adineta</taxon>
    </lineage>
</organism>
<gene>
    <name evidence="1" type="ORF">OXD698_LOCUS53841</name>
</gene>
<reference evidence="1" key="1">
    <citation type="submission" date="2021-02" db="EMBL/GenBank/DDBJ databases">
        <authorList>
            <person name="Nowell W R."/>
        </authorList>
    </citation>
    <scope>NUCLEOTIDE SEQUENCE</scope>
</reference>
<evidence type="ECO:0000313" key="1">
    <source>
        <dbReference type="EMBL" id="CAF4441354.1"/>
    </source>
</evidence>